<name>A0A133ZYX0_9FIRM</name>
<sequence>MNEIQFEFLDELKDSEIKDILRNLNNIFRLSEGTVPLLRGLGLSIDNVSKIAVDLENDIVTDMVAKVESFEPRVSVSSVDFFHNQDGKTKIKVYLEKGAGNGEY</sequence>
<dbReference type="STRING" id="467210.HMPREF1866_00407"/>
<dbReference type="Proteomes" id="UP000070394">
    <property type="component" value="Unassembled WGS sequence"/>
</dbReference>
<comment type="caution">
    <text evidence="1">The sequence shown here is derived from an EMBL/GenBank/DDBJ whole genome shotgun (WGS) entry which is preliminary data.</text>
</comment>
<dbReference type="SUPFAM" id="SSF160719">
    <property type="entry name" value="gpW/gp25-like"/>
    <property type="match status" value="1"/>
</dbReference>
<dbReference type="RefSeq" id="WP_060930374.1">
    <property type="nucleotide sequence ID" value="NZ_KQ959775.1"/>
</dbReference>
<accession>A0A133ZYX0</accession>
<proteinExistence type="predicted"/>
<dbReference type="AlphaFoldDB" id="A0A133ZYX0"/>
<protein>
    <recommendedName>
        <fullName evidence="3">IraD/Gp25-like domain-containing protein</fullName>
    </recommendedName>
</protein>
<evidence type="ECO:0000313" key="2">
    <source>
        <dbReference type="Proteomes" id="UP000070394"/>
    </source>
</evidence>
<evidence type="ECO:0000313" key="1">
    <source>
        <dbReference type="EMBL" id="KXB60626.1"/>
    </source>
</evidence>
<dbReference type="EMBL" id="LSDA01000011">
    <property type="protein sequence ID" value="KXB60626.1"/>
    <property type="molecule type" value="Genomic_DNA"/>
</dbReference>
<keyword evidence="2" id="KW-1185">Reference proteome</keyword>
<dbReference type="PATRIC" id="fig|467210.3.peg.402"/>
<dbReference type="OrthoDB" id="9814725at2"/>
<reference evidence="2" key="1">
    <citation type="submission" date="2016-01" db="EMBL/GenBank/DDBJ databases">
        <authorList>
            <person name="Mitreva M."/>
            <person name="Pepin K.H."/>
            <person name="Mihindukulasuriya K.A."/>
            <person name="Fulton R."/>
            <person name="Fronick C."/>
            <person name="O'Laughlin M."/>
            <person name="Miner T."/>
            <person name="Herter B."/>
            <person name="Rosa B.A."/>
            <person name="Cordes M."/>
            <person name="Tomlinson C."/>
            <person name="Wollam A."/>
            <person name="Palsikar V.B."/>
            <person name="Mardis E.R."/>
            <person name="Wilson R.K."/>
        </authorList>
    </citation>
    <scope>NUCLEOTIDE SEQUENCE [LARGE SCALE GENOMIC DNA]</scope>
    <source>
        <strain evidence="2">DNF00896</strain>
    </source>
</reference>
<organism evidence="1 2">
    <name type="scientific">Lachnoanaerobaculum saburreum</name>
    <dbReference type="NCBI Taxonomy" id="467210"/>
    <lineage>
        <taxon>Bacteria</taxon>
        <taxon>Bacillati</taxon>
        <taxon>Bacillota</taxon>
        <taxon>Clostridia</taxon>
        <taxon>Lachnospirales</taxon>
        <taxon>Lachnospiraceae</taxon>
        <taxon>Lachnoanaerobaculum</taxon>
    </lineage>
</organism>
<gene>
    <name evidence="1" type="ORF">HMPREF1866_00407</name>
</gene>
<evidence type="ECO:0008006" key="3">
    <source>
        <dbReference type="Google" id="ProtNLM"/>
    </source>
</evidence>
<dbReference type="Gene3D" id="3.10.450.40">
    <property type="match status" value="1"/>
</dbReference>